<keyword evidence="4" id="KW-1185">Reference proteome</keyword>
<protein>
    <submittedName>
        <fullName evidence="3">Tripartite tricarboxylate transporter substrate binding protein</fullName>
    </submittedName>
</protein>
<dbReference type="Pfam" id="PF03401">
    <property type="entry name" value="TctC"/>
    <property type="match status" value="1"/>
</dbReference>
<evidence type="ECO:0000256" key="2">
    <source>
        <dbReference type="SAM" id="SignalP"/>
    </source>
</evidence>
<reference evidence="4" key="1">
    <citation type="journal article" date="2019" name="Int. J. Syst. Evol. Microbiol.">
        <title>The Global Catalogue of Microorganisms (GCM) 10K type strain sequencing project: providing services to taxonomists for standard genome sequencing and annotation.</title>
        <authorList>
            <consortium name="The Broad Institute Genomics Platform"/>
            <consortium name="The Broad Institute Genome Sequencing Center for Infectious Disease"/>
            <person name="Wu L."/>
            <person name="Ma J."/>
        </authorList>
    </citation>
    <scope>NUCLEOTIDE SEQUENCE [LARGE SCALE GENOMIC DNA]</scope>
    <source>
        <strain evidence="4">JCM 17666</strain>
    </source>
</reference>
<comment type="caution">
    <text evidence="3">The sequence shown here is derived from an EMBL/GenBank/DDBJ whole genome shotgun (WGS) entry which is preliminary data.</text>
</comment>
<dbReference type="Proteomes" id="UP001501671">
    <property type="component" value="Unassembled WGS sequence"/>
</dbReference>
<accession>A0ABP8H066</accession>
<feature type="signal peptide" evidence="2">
    <location>
        <begin position="1"/>
        <end position="26"/>
    </location>
</feature>
<name>A0ABP8H066_9BURK</name>
<comment type="similarity">
    <text evidence="1">Belongs to the UPF0065 (bug) family.</text>
</comment>
<evidence type="ECO:0000313" key="4">
    <source>
        <dbReference type="Proteomes" id="UP001501671"/>
    </source>
</evidence>
<dbReference type="SUPFAM" id="SSF53850">
    <property type="entry name" value="Periplasmic binding protein-like II"/>
    <property type="match status" value="1"/>
</dbReference>
<dbReference type="EMBL" id="BAABFO010000009">
    <property type="protein sequence ID" value="GAA4332422.1"/>
    <property type="molecule type" value="Genomic_DNA"/>
</dbReference>
<dbReference type="RefSeq" id="WP_345249361.1">
    <property type="nucleotide sequence ID" value="NZ_BAABFO010000009.1"/>
</dbReference>
<dbReference type="Gene3D" id="3.40.190.10">
    <property type="entry name" value="Periplasmic binding protein-like II"/>
    <property type="match status" value="1"/>
</dbReference>
<evidence type="ECO:0000313" key="3">
    <source>
        <dbReference type="EMBL" id="GAA4332422.1"/>
    </source>
</evidence>
<dbReference type="PANTHER" id="PTHR42928">
    <property type="entry name" value="TRICARBOXYLATE-BINDING PROTEIN"/>
    <property type="match status" value="1"/>
</dbReference>
<dbReference type="InterPro" id="IPR042100">
    <property type="entry name" value="Bug_dom1"/>
</dbReference>
<sequence length="334" mass="35163">MHTAGLPELRILAGAALLVVSGQAVSAGDAASQAAANYPDKPIRIIAPSSPGGGIDVLARLLGARITESWGKSVVVDNRPGASGIIGTQAVAQAAPDGYTILLVAGGYTLNPSLYKKLPYDTMNDFERVSLLACAPNMLVVANSVPAKSVQELVAYAKAHPDSLTYASSGIGTTSYLSAALFQQRAGIKMVHIPYKGAGESNKAMVAGEVNLIFSAPHEMIPYARDGRVRPLAVTSAQRLPLVADIPTVAESGFPGFDVNTCYGVLVPAKTPRPIVDKLSAKFVELLRTPEVRSQLEGLSFALIGSTPEEFTKWARKDMARWPKELSAAGIQPQ</sequence>
<feature type="chain" id="PRO_5045552248" evidence="2">
    <location>
        <begin position="27"/>
        <end position="334"/>
    </location>
</feature>
<proteinExistence type="inferred from homology"/>
<gene>
    <name evidence="3" type="ORF">GCM10023144_22400</name>
</gene>
<dbReference type="PANTHER" id="PTHR42928:SF5">
    <property type="entry name" value="BLR1237 PROTEIN"/>
    <property type="match status" value="1"/>
</dbReference>
<dbReference type="Gene3D" id="3.40.190.150">
    <property type="entry name" value="Bordetella uptake gene, domain 1"/>
    <property type="match status" value="1"/>
</dbReference>
<organism evidence="3 4">
    <name type="scientific">Pigmentiphaga soli</name>
    <dbReference type="NCBI Taxonomy" id="1007095"/>
    <lineage>
        <taxon>Bacteria</taxon>
        <taxon>Pseudomonadati</taxon>
        <taxon>Pseudomonadota</taxon>
        <taxon>Betaproteobacteria</taxon>
        <taxon>Burkholderiales</taxon>
        <taxon>Alcaligenaceae</taxon>
        <taxon>Pigmentiphaga</taxon>
    </lineage>
</organism>
<evidence type="ECO:0000256" key="1">
    <source>
        <dbReference type="ARBA" id="ARBA00006987"/>
    </source>
</evidence>
<keyword evidence="2" id="KW-0732">Signal</keyword>
<dbReference type="PIRSF" id="PIRSF017082">
    <property type="entry name" value="YflP"/>
    <property type="match status" value="1"/>
</dbReference>
<dbReference type="CDD" id="cd13578">
    <property type="entry name" value="PBP2_Bug27"/>
    <property type="match status" value="1"/>
</dbReference>
<dbReference type="InterPro" id="IPR005064">
    <property type="entry name" value="BUG"/>
</dbReference>